<organism evidence="2 3">
    <name type="scientific">Desulfofustis glycolicus DSM 9705</name>
    <dbReference type="NCBI Taxonomy" id="1121409"/>
    <lineage>
        <taxon>Bacteria</taxon>
        <taxon>Pseudomonadati</taxon>
        <taxon>Thermodesulfobacteriota</taxon>
        <taxon>Desulfobulbia</taxon>
        <taxon>Desulfobulbales</taxon>
        <taxon>Desulfocapsaceae</taxon>
        <taxon>Desulfofustis</taxon>
    </lineage>
</organism>
<dbReference type="InterPro" id="IPR007922">
    <property type="entry name" value="DciA-like"/>
</dbReference>
<proteinExistence type="predicted"/>
<dbReference type="Pfam" id="PF05258">
    <property type="entry name" value="DciA"/>
    <property type="match status" value="1"/>
</dbReference>
<evidence type="ECO:0000256" key="1">
    <source>
        <dbReference type="SAM" id="MobiDB-lite"/>
    </source>
</evidence>
<keyword evidence="3" id="KW-1185">Reference proteome</keyword>
<feature type="region of interest" description="Disordered" evidence="1">
    <location>
        <begin position="113"/>
        <end position="132"/>
    </location>
</feature>
<dbReference type="EMBL" id="FQXS01000001">
    <property type="protein sequence ID" value="SHH34317.1"/>
    <property type="molecule type" value="Genomic_DNA"/>
</dbReference>
<dbReference type="Proteomes" id="UP000184139">
    <property type="component" value="Unassembled WGS sequence"/>
</dbReference>
<dbReference type="PANTHER" id="PTHR36456:SF1">
    <property type="entry name" value="UPF0232 PROTEIN SCO3875"/>
    <property type="match status" value="1"/>
</dbReference>
<dbReference type="OrthoDB" id="5431456at2"/>
<dbReference type="PANTHER" id="PTHR36456">
    <property type="entry name" value="UPF0232 PROTEIN SCO3875"/>
    <property type="match status" value="1"/>
</dbReference>
<evidence type="ECO:0008006" key="4">
    <source>
        <dbReference type="Google" id="ProtNLM"/>
    </source>
</evidence>
<dbReference type="AlphaFoldDB" id="A0A1M5S6T9"/>
<gene>
    <name evidence="2" type="ORF">SAMN02745124_00198</name>
</gene>
<dbReference type="STRING" id="1121409.SAMN02745124_00198"/>
<name>A0A1M5S6T9_9BACT</name>
<protein>
    <recommendedName>
        <fullName evidence="4">DUF721 domain-containing protein</fullName>
    </recommendedName>
</protein>
<feature type="compositionally biased region" description="Pro residues" evidence="1">
    <location>
        <begin position="120"/>
        <end position="132"/>
    </location>
</feature>
<accession>A0A1M5S6T9</accession>
<sequence length="170" mass="19682">MAIKRGAIGENMSRKSSYQGSEQLGGTLSGIIRDRQWDYKFDQHRIFPDWHDLVDPDTAAHARPLKVVKDVLVLEVDNSAWMQQLRFQKLQLLELLNSRLSIARFSDIRFTLRGSEPEPQNRPPPASVRFEPPPAEQVAAFKKQIEVIEDEAARESLLRFWYLAHACRRE</sequence>
<evidence type="ECO:0000313" key="2">
    <source>
        <dbReference type="EMBL" id="SHH34317.1"/>
    </source>
</evidence>
<dbReference type="RefSeq" id="WP_073372960.1">
    <property type="nucleotide sequence ID" value="NZ_FQXS01000001.1"/>
</dbReference>
<evidence type="ECO:0000313" key="3">
    <source>
        <dbReference type="Proteomes" id="UP000184139"/>
    </source>
</evidence>
<reference evidence="2 3" key="1">
    <citation type="submission" date="2016-11" db="EMBL/GenBank/DDBJ databases">
        <authorList>
            <person name="Jaros S."/>
            <person name="Januszkiewicz K."/>
            <person name="Wedrychowicz H."/>
        </authorList>
    </citation>
    <scope>NUCLEOTIDE SEQUENCE [LARGE SCALE GENOMIC DNA]</scope>
    <source>
        <strain evidence="2 3">DSM 9705</strain>
    </source>
</reference>